<gene>
    <name evidence="5" type="ORF">S06H3_12070</name>
</gene>
<evidence type="ECO:0000256" key="4">
    <source>
        <dbReference type="ARBA" id="ARBA00022833"/>
    </source>
</evidence>
<keyword evidence="3" id="KW-0378">Hydrolase</keyword>
<dbReference type="InterPro" id="IPR024087">
    <property type="entry name" value="Creatininase-like_sf"/>
</dbReference>
<protein>
    <recommendedName>
        <fullName evidence="6">Creatinine amidohydrolase</fullName>
    </recommendedName>
</protein>
<dbReference type="SUPFAM" id="SSF102215">
    <property type="entry name" value="Creatininase"/>
    <property type="match status" value="1"/>
</dbReference>
<evidence type="ECO:0008006" key="6">
    <source>
        <dbReference type="Google" id="ProtNLM"/>
    </source>
</evidence>
<evidence type="ECO:0000313" key="5">
    <source>
        <dbReference type="EMBL" id="GAI05332.1"/>
    </source>
</evidence>
<dbReference type="PANTHER" id="PTHR35005:SF1">
    <property type="entry name" value="2-AMINO-5-FORMYLAMINO-6-RIBOSYLAMINOPYRIMIDIN-4(3H)-ONE 5'-MONOPHOSPHATE DEFORMYLASE"/>
    <property type="match status" value="1"/>
</dbReference>
<keyword evidence="4" id="KW-0862">Zinc</keyword>
<dbReference type="Gene3D" id="3.40.50.10310">
    <property type="entry name" value="Creatininase"/>
    <property type="match status" value="1"/>
</dbReference>
<dbReference type="GO" id="GO:0009231">
    <property type="term" value="P:riboflavin biosynthetic process"/>
    <property type="evidence" value="ECO:0007669"/>
    <property type="project" value="TreeGrafter"/>
</dbReference>
<comment type="caution">
    <text evidence="5">The sequence shown here is derived from an EMBL/GenBank/DDBJ whole genome shotgun (WGS) entry which is preliminary data.</text>
</comment>
<accession>X1KE59</accession>
<sequence>MPRKKSWNLYDVSYKEVAEMLKKTDTILIPMGSLEKHGAHDPLSTDLITTERVVEQAALKAEVPYLPAMPFGYSPHHMGRVGEGTGTVTFSGETYRRIIYEISKSLIYHGFNKMIFVSHHGSNVKIIDEVLRRLYYETGCFVCWYKTPTERTYSVLGDIIEGPPEETPGWHAGELETSTVMAYDMDKIDTDQMEKGSTHAPAFMGPNFRKKDGAATVEFKGVETILVPMEHHDYCDNAVIGNPFRATPEKEENILT</sequence>
<dbReference type="Pfam" id="PF02633">
    <property type="entry name" value="Creatininase"/>
    <property type="match status" value="1"/>
</dbReference>
<keyword evidence="2" id="KW-0479">Metal-binding</keyword>
<dbReference type="EMBL" id="BARV01005929">
    <property type="protein sequence ID" value="GAI05332.1"/>
    <property type="molecule type" value="Genomic_DNA"/>
</dbReference>
<reference evidence="5" key="1">
    <citation type="journal article" date="2014" name="Front. Microbiol.">
        <title>High frequency of phylogenetically diverse reductive dehalogenase-homologous genes in deep subseafloor sedimentary metagenomes.</title>
        <authorList>
            <person name="Kawai M."/>
            <person name="Futagami T."/>
            <person name="Toyoda A."/>
            <person name="Takaki Y."/>
            <person name="Nishi S."/>
            <person name="Hori S."/>
            <person name="Arai W."/>
            <person name="Tsubouchi T."/>
            <person name="Morono Y."/>
            <person name="Uchiyama I."/>
            <person name="Ito T."/>
            <person name="Fujiyama A."/>
            <person name="Inagaki F."/>
            <person name="Takami H."/>
        </authorList>
    </citation>
    <scope>NUCLEOTIDE SEQUENCE</scope>
    <source>
        <strain evidence="5">Expedition CK06-06</strain>
    </source>
</reference>
<comment type="cofactor">
    <cofactor evidence="1">
        <name>Zn(2+)</name>
        <dbReference type="ChEBI" id="CHEBI:29105"/>
    </cofactor>
</comment>
<dbReference type="PANTHER" id="PTHR35005">
    <property type="entry name" value="3-DEHYDRO-SCYLLO-INOSOSE HYDROLASE"/>
    <property type="match status" value="1"/>
</dbReference>
<name>X1KE59_9ZZZZ</name>
<dbReference type="AlphaFoldDB" id="X1KE59"/>
<evidence type="ECO:0000256" key="2">
    <source>
        <dbReference type="ARBA" id="ARBA00022723"/>
    </source>
</evidence>
<dbReference type="GO" id="GO:0046872">
    <property type="term" value="F:metal ion binding"/>
    <property type="evidence" value="ECO:0007669"/>
    <property type="project" value="UniProtKB-KW"/>
</dbReference>
<evidence type="ECO:0000256" key="3">
    <source>
        <dbReference type="ARBA" id="ARBA00022801"/>
    </source>
</evidence>
<dbReference type="InterPro" id="IPR003785">
    <property type="entry name" value="Creatininase/forma_Hydrolase"/>
</dbReference>
<evidence type="ECO:0000256" key="1">
    <source>
        <dbReference type="ARBA" id="ARBA00001947"/>
    </source>
</evidence>
<dbReference type="GO" id="GO:0016811">
    <property type="term" value="F:hydrolase activity, acting on carbon-nitrogen (but not peptide) bonds, in linear amides"/>
    <property type="evidence" value="ECO:0007669"/>
    <property type="project" value="TreeGrafter"/>
</dbReference>
<proteinExistence type="predicted"/>
<organism evidence="5">
    <name type="scientific">marine sediment metagenome</name>
    <dbReference type="NCBI Taxonomy" id="412755"/>
    <lineage>
        <taxon>unclassified sequences</taxon>
        <taxon>metagenomes</taxon>
        <taxon>ecological metagenomes</taxon>
    </lineage>
</organism>